<evidence type="ECO:0000259" key="2">
    <source>
        <dbReference type="Pfam" id="PF11808"/>
    </source>
</evidence>
<dbReference type="EMBL" id="LAZR01059779">
    <property type="protein sequence ID" value="KKK67081.1"/>
    <property type="molecule type" value="Genomic_DNA"/>
</dbReference>
<feature type="transmembrane region" description="Helical" evidence="1">
    <location>
        <begin position="21"/>
        <end position="47"/>
    </location>
</feature>
<accession>A0A0F9A4I7</accession>
<dbReference type="GO" id="GO:0000155">
    <property type="term" value="F:phosphorelay sensor kinase activity"/>
    <property type="evidence" value="ECO:0007669"/>
    <property type="project" value="InterPro"/>
</dbReference>
<proteinExistence type="predicted"/>
<evidence type="ECO:0000313" key="3">
    <source>
        <dbReference type="EMBL" id="KKK67081.1"/>
    </source>
</evidence>
<keyword evidence="1" id="KW-1133">Transmembrane helix</keyword>
<name>A0A0F9A4I7_9ZZZZ</name>
<gene>
    <name evidence="3" type="ORF">LCGC14_2957650</name>
</gene>
<dbReference type="InterPro" id="IPR021766">
    <property type="entry name" value="PhoR_N"/>
</dbReference>
<organism evidence="3">
    <name type="scientific">marine sediment metagenome</name>
    <dbReference type="NCBI Taxonomy" id="412755"/>
    <lineage>
        <taxon>unclassified sequences</taxon>
        <taxon>metagenomes</taxon>
        <taxon>ecological metagenomes</taxon>
    </lineage>
</organism>
<comment type="caution">
    <text evidence="3">The sequence shown here is derived from an EMBL/GenBank/DDBJ whole genome shotgun (WGS) entry which is preliminary data.</text>
</comment>
<evidence type="ECO:0000256" key="1">
    <source>
        <dbReference type="SAM" id="Phobius"/>
    </source>
</evidence>
<feature type="non-terminal residue" evidence="3">
    <location>
        <position position="94"/>
    </location>
</feature>
<sequence length="94" mass="11149">MYRVVNKQALAKRLLIYFLPLLLVGVLIGAPFLLLFLGAFSLLVWHYHQLYRLSDWLLNQRSFNPPEGEGAWEQVFEGIYHLQHRNRKKRNELA</sequence>
<dbReference type="Pfam" id="PF11808">
    <property type="entry name" value="PhoR"/>
    <property type="match status" value="1"/>
</dbReference>
<dbReference type="AlphaFoldDB" id="A0A0F9A4I7"/>
<keyword evidence="1" id="KW-0472">Membrane</keyword>
<keyword evidence="1" id="KW-0812">Transmembrane</keyword>
<feature type="domain" description="Phosphate regulon sensor protein PhoR N-terminal" evidence="2">
    <location>
        <begin position="8"/>
        <end position="90"/>
    </location>
</feature>
<protein>
    <recommendedName>
        <fullName evidence="2">Phosphate regulon sensor protein PhoR N-terminal domain-containing protein</fullName>
    </recommendedName>
</protein>
<dbReference type="GO" id="GO:0004721">
    <property type="term" value="F:phosphoprotein phosphatase activity"/>
    <property type="evidence" value="ECO:0007669"/>
    <property type="project" value="InterPro"/>
</dbReference>
<reference evidence="3" key="1">
    <citation type="journal article" date="2015" name="Nature">
        <title>Complex archaea that bridge the gap between prokaryotes and eukaryotes.</title>
        <authorList>
            <person name="Spang A."/>
            <person name="Saw J.H."/>
            <person name="Jorgensen S.L."/>
            <person name="Zaremba-Niedzwiedzka K."/>
            <person name="Martijn J."/>
            <person name="Lind A.E."/>
            <person name="van Eijk R."/>
            <person name="Schleper C."/>
            <person name="Guy L."/>
            <person name="Ettema T.J."/>
        </authorList>
    </citation>
    <scope>NUCLEOTIDE SEQUENCE</scope>
</reference>